<dbReference type="EMBL" id="FOAB01000009">
    <property type="protein sequence ID" value="SEM11272.1"/>
    <property type="molecule type" value="Genomic_DNA"/>
</dbReference>
<dbReference type="STRING" id="1038014.SAMN04487910_4137"/>
<proteinExistence type="predicted"/>
<organism evidence="1 2">
    <name type="scientific">Aquimarina amphilecti</name>
    <dbReference type="NCBI Taxonomy" id="1038014"/>
    <lineage>
        <taxon>Bacteria</taxon>
        <taxon>Pseudomonadati</taxon>
        <taxon>Bacteroidota</taxon>
        <taxon>Flavobacteriia</taxon>
        <taxon>Flavobacteriales</taxon>
        <taxon>Flavobacteriaceae</taxon>
        <taxon>Aquimarina</taxon>
    </lineage>
</organism>
<keyword evidence="2" id="KW-1185">Reference proteome</keyword>
<gene>
    <name evidence="1" type="ORF">SAMN04487910_4137</name>
</gene>
<dbReference type="Proteomes" id="UP000198521">
    <property type="component" value="Unassembled WGS sequence"/>
</dbReference>
<evidence type="ECO:0000313" key="1">
    <source>
        <dbReference type="EMBL" id="SEM11272.1"/>
    </source>
</evidence>
<reference evidence="1 2" key="1">
    <citation type="submission" date="2016-10" db="EMBL/GenBank/DDBJ databases">
        <authorList>
            <person name="de Groot N.N."/>
        </authorList>
    </citation>
    <scope>NUCLEOTIDE SEQUENCE [LARGE SCALE GENOMIC DNA]</scope>
    <source>
        <strain evidence="1 2">DSM 25232</strain>
    </source>
</reference>
<sequence>MILYKKEMLPKPQMKTKVILRTKKIDTNYVFSENNQVYLKRKSSIKPTNSNTLYTEEWFPISFCWKS</sequence>
<dbReference type="AlphaFoldDB" id="A0A1H7VPN0"/>
<accession>A0A1H7VPN0</accession>
<protein>
    <submittedName>
        <fullName evidence="1">Uncharacterized protein</fullName>
    </submittedName>
</protein>
<evidence type="ECO:0000313" key="2">
    <source>
        <dbReference type="Proteomes" id="UP000198521"/>
    </source>
</evidence>
<name>A0A1H7VPN0_AQUAM</name>